<dbReference type="EMBL" id="CP006272">
    <property type="protein sequence ID" value="AGZ41306.1"/>
    <property type="molecule type" value="Genomic_DNA"/>
</dbReference>
<protein>
    <recommendedName>
        <fullName evidence="4">HTH hxlR-type domain-containing protein</fullName>
    </recommendedName>
</protein>
<dbReference type="OrthoDB" id="3293788at2"/>
<dbReference type="InterPro" id="IPR036390">
    <property type="entry name" value="WH_DNA-bd_sf"/>
</dbReference>
<accession>U5W062</accession>
<gene>
    <name evidence="5" type="ORF">AFR_15120</name>
</gene>
<dbReference type="eggNOG" id="COG1733">
    <property type="taxonomic scope" value="Bacteria"/>
</dbReference>
<evidence type="ECO:0000256" key="2">
    <source>
        <dbReference type="ARBA" id="ARBA00023125"/>
    </source>
</evidence>
<evidence type="ECO:0000259" key="4">
    <source>
        <dbReference type="PROSITE" id="PS51118"/>
    </source>
</evidence>
<evidence type="ECO:0000256" key="1">
    <source>
        <dbReference type="ARBA" id="ARBA00023015"/>
    </source>
</evidence>
<evidence type="ECO:0000313" key="6">
    <source>
        <dbReference type="Proteomes" id="UP000017746"/>
    </source>
</evidence>
<keyword evidence="6" id="KW-1185">Reference proteome</keyword>
<dbReference type="AlphaFoldDB" id="U5W062"/>
<evidence type="ECO:0000256" key="3">
    <source>
        <dbReference type="ARBA" id="ARBA00023163"/>
    </source>
</evidence>
<dbReference type="STRING" id="1246995.AFR_15120"/>
<reference evidence="5 6" key="1">
    <citation type="journal article" date="2014" name="J. Biotechnol.">
        <title>Complete genome sequence of the actinobacterium Actinoplanes friuliensis HAG 010964, producer of the lipopeptide antibiotic friulimycin.</title>
        <authorList>
            <person name="Ruckert C."/>
            <person name="Szczepanowski R."/>
            <person name="Albersmeier A."/>
            <person name="Goesmann A."/>
            <person name="Fischer N."/>
            <person name="Steinkamper A."/>
            <person name="Puhler A."/>
            <person name="Biener R."/>
            <person name="Schwartz D."/>
            <person name="Kalinowski J."/>
        </authorList>
    </citation>
    <scope>NUCLEOTIDE SEQUENCE [LARGE SCALE GENOMIC DNA]</scope>
    <source>
        <strain evidence="5 6">DSM 7358</strain>
    </source>
</reference>
<dbReference type="SUPFAM" id="SSF46785">
    <property type="entry name" value="Winged helix' DNA-binding domain"/>
    <property type="match status" value="1"/>
</dbReference>
<proteinExistence type="predicted"/>
<dbReference type="PATRIC" id="fig|1246995.3.peg.3070"/>
<keyword evidence="2" id="KW-0238">DNA-binding</keyword>
<dbReference type="PANTHER" id="PTHR33204:SF39">
    <property type="entry name" value="TRANSCRIPTIONAL REGULATORY PROTEIN"/>
    <property type="match status" value="1"/>
</dbReference>
<dbReference type="PROSITE" id="PS51118">
    <property type="entry name" value="HTH_HXLR"/>
    <property type="match status" value="1"/>
</dbReference>
<sequence>MEVTVSSCDVREVLDLVADKWSLFIVANLSDGPRRFTELKRAVDGVSQRMLTVTLRRLERDGILLRTVHAVMPPHVTYELTPLGTSLLHAAAPLIAWSNGNLEQVAAARAAYDAG</sequence>
<dbReference type="Proteomes" id="UP000017746">
    <property type="component" value="Chromosome"/>
</dbReference>
<dbReference type="InterPro" id="IPR036388">
    <property type="entry name" value="WH-like_DNA-bd_sf"/>
</dbReference>
<dbReference type="HOGENOM" id="CLU_111585_2_3_11"/>
<dbReference type="PANTHER" id="PTHR33204">
    <property type="entry name" value="TRANSCRIPTIONAL REGULATOR, MARR FAMILY"/>
    <property type="match status" value="1"/>
</dbReference>
<dbReference type="Gene3D" id="1.10.10.10">
    <property type="entry name" value="Winged helix-like DNA-binding domain superfamily/Winged helix DNA-binding domain"/>
    <property type="match status" value="1"/>
</dbReference>
<feature type="domain" description="HTH hxlR-type" evidence="4">
    <location>
        <begin position="8"/>
        <end position="106"/>
    </location>
</feature>
<dbReference type="KEGG" id="afs:AFR_15120"/>
<keyword evidence="3" id="KW-0804">Transcription</keyword>
<dbReference type="GO" id="GO:0003677">
    <property type="term" value="F:DNA binding"/>
    <property type="evidence" value="ECO:0007669"/>
    <property type="project" value="UniProtKB-KW"/>
</dbReference>
<name>U5W062_9ACTN</name>
<dbReference type="InterPro" id="IPR002577">
    <property type="entry name" value="HTH_HxlR"/>
</dbReference>
<organism evidence="5 6">
    <name type="scientific">Actinoplanes friuliensis DSM 7358</name>
    <dbReference type="NCBI Taxonomy" id="1246995"/>
    <lineage>
        <taxon>Bacteria</taxon>
        <taxon>Bacillati</taxon>
        <taxon>Actinomycetota</taxon>
        <taxon>Actinomycetes</taxon>
        <taxon>Micromonosporales</taxon>
        <taxon>Micromonosporaceae</taxon>
        <taxon>Actinoplanes</taxon>
    </lineage>
</organism>
<keyword evidence="1" id="KW-0805">Transcription regulation</keyword>
<evidence type="ECO:0000313" key="5">
    <source>
        <dbReference type="EMBL" id="AGZ41306.1"/>
    </source>
</evidence>
<dbReference type="Pfam" id="PF01638">
    <property type="entry name" value="HxlR"/>
    <property type="match status" value="1"/>
</dbReference>